<accession>A0A850RG05</accession>
<proteinExistence type="predicted"/>
<dbReference type="PANTHER" id="PTHR42754:SF1">
    <property type="entry name" value="LIPOPROTEIN"/>
    <property type="match status" value="1"/>
</dbReference>
<sequence length="1162" mass="123166">MRDRRHNDWRWLSAGLLLLLAQSGVSARETFEVMEVEGRVEQATGPAELQQLDAEDRVTVRALIGFGRLPEPLRKLVLELRGLGVDALGAGANEIRDFIAQAEAGTLKADPQQLQALLTLLEDREYLEWTPLAPGATVELDAHDWIRGDGRAVLQAASGQRQTLAAEERPSQAGPIVTTQDQEPIAPATPIAETTATVPADRIWMNDGPGMRVFDHRRPDHGLSLEALEASGIAAMPDAGYVVAGSVQGAGGREVWAARFDADHDLLWSRALGGSFDLHIMAVTALGDDGVLIGGSLNEKQAGFLIALDAQGEPRWTQVLGRSENAAVEVPLALATDAAGNALMAGENIGADQQFKGFVALIAADGQPGWRLDLPATSGVRSVILTNSGWSIAGESAGTSGAPWVAGLDPTGHLTWERTYADLAARGAPVLAGLDDGGIVLAARSAEGTSDPLWLRRLSSNGEPLETQRLSPAVGEQDGIETLARLTRDAEGALWLAGMTQGQDAWLARLSSTGDVLWTKRYGRAAPDRFSDLHVRPDGLIAVGHTQSEDTDARGLWVVTLDANGQPRPAPEYSPAARDLIARFESSLASLDDDVRIGGAPLISQQADGGLRLALPFLRIDDGLPVSNESAALDVNWLSVDLTPGAVPDSWQVAIDWPETLTLRNSDGNEIGTLRTAGHRLELDWPAPDAMPTRLDFALEDVQIRVDGQARLQPIHEALGLPLGPDSLGSDDTDLGLMTLGTLRLAITPESAPEAVRTTTSQSLELADLRAQSRSGADTVQLGGLRFNVDYRDLDLAALTAGYGSLLEMIESGTETPDIETLRRTIERLLQASGQVETSVVMTDFAADLPSEDINYRIAEFSVSAQGGPADEAGRSWNLRTGYGLRGLTMKEDGQDNRIDALSFDLAIDRLALAAILDVALAQALGQPPAEASLAQALGQPVAGAELGFAIDALHIATPDAPPANVDAMHFALTLSEAAGPRPQLTLRYDHAGIGPIPDLPPELVPGKVDLGLVLSGLAPSTLAPVLLQGEPDPAQIIGLLAQQAARLDIETINVDMPGTGVRITGVANAEQTAAPDAPGLIRLDLEIRVRDFDTLIARIGETLSPDEQRDLNATAALIKLMGNEEPQADGSTLHRFEVTGDSTGDLKVNGKDLTPILEAVQ</sequence>
<keyword evidence="3" id="KW-1185">Reference proteome</keyword>
<feature type="signal peptide" evidence="1">
    <location>
        <begin position="1"/>
        <end position="27"/>
    </location>
</feature>
<reference evidence="2 3" key="1">
    <citation type="submission" date="2020-06" db="EMBL/GenBank/DDBJ databases">
        <title>Whole-genome sequence of Allochromatium humboldtianum DSM 21881, type strain.</title>
        <authorList>
            <person name="Kyndt J.A."/>
            <person name="Meyer T.E."/>
        </authorList>
    </citation>
    <scope>NUCLEOTIDE SEQUENCE [LARGE SCALE GENOMIC DNA]</scope>
    <source>
        <strain evidence="2 3">DSM 21881</strain>
    </source>
</reference>
<protein>
    <submittedName>
        <fullName evidence="2">PQQ-like beta-propeller repeat protein</fullName>
    </submittedName>
</protein>
<organism evidence="2 3">
    <name type="scientific">Allochromatium humboldtianum</name>
    <dbReference type="NCBI Taxonomy" id="504901"/>
    <lineage>
        <taxon>Bacteria</taxon>
        <taxon>Pseudomonadati</taxon>
        <taxon>Pseudomonadota</taxon>
        <taxon>Gammaproteobacteria</taxon>
        <taxon>Chromatiales</taxon>
        <taxon>Chromatiaceae</taxon>
        <taxon>Allochromatium</taxon>
    </lineage>
</organism>
<gene>
    <name evidence="2" type="ORF">HW932_17870</name>
</gene>
<dbReference type="RefSeq" id="WP_176977848.1">
    <property type="nucleotide sequence ID" value="NZ_JABZEO010000016.1"/>
</dbReference>
<name>A0A850RG05_9GAMM</name>
<dbReference type="PANTHER" id="PTHR42754">
    <property type="entry name" value="ENDOGLUCANASE"/>
    <property type="match status" value="1"/>
</dbReference>
<comment type="caution">
    <text evidence="2">The sequence shown here is derived from an EMBL/GenBank/DDBJ whole genome shotgun (WGS) entry which is preliminary data.</text>
</comment>
<feature type="chain" id="PRO_5032315474" evidence="1">
    <location>
        <begin position="28"/>
        <end position="1162"/>
    </location>
</feature>
<dbReference type="AlphaFoldDB" id="A0A850RG05"/>
<dbReference type="Proteomes" id="UP000592294">
    <property type="component" value="Unassembled WGS sequence"/>
</dbReference>
<keyword evidence="1" id="KW-0732">Signal</keyword>
<dbReference type="SUPFAM" id="SSF50998">
    <property type="entry name" value="Quinoprotein alcohol dehydrogenase-like"/>
    <property type="match status" value="1"/>
</dbReference>
<evidence type="ECO:0000313" key="2">
    <source>
        <dbReference type="EMBL" id="NVZ11126.1"/>
    </source>
</evidence>
<dbReference type="EMBL" id="JABZEO010000016">
    <property type="protein sequence ID" value="NVZ11126.1"/>
    <property type="molecule type" value="Genomic_DNA"/>
</dbReference>
<evidence type="ECO:0000313" key="3">
    <source>
        <dbReference type="Proteomes" id="UP000592294"/>
    </source>
</evidence>
<evidence type="ECO:0000256" key="1">
    <source>
        <dbReference type="SAM" id="SignalP"/>
    </source>
</evidence>
<dbReference type="InterPro" id="IPR011047">
    <property type="entry name" value="Quinoprotein_ADH-like_sf"/>
</dbReference>